<evidence type="ECO:0000256" key="1">
    <source>
        <dbReference type="SAM" id="SignalP"/>
    </source>
</evidence>
<reference evidence="2 3" key="1">
    <citation type="journal article" date="2018" name="Mycol. Prog.">
        <title>Coniella lustricola, a new species from submerged detritus.</title>
        <authorList>
            <person name="Raudabaugh D.B."/>
            <person name="Iturriaga T."/>
            <person name="Carver A."/>
            <person name="Mondo S."/>
            <person name="Pangilinan J."/>
            <person name="Lipzen A."/>
            <person name="He G."/>
            <person name="Amirebrahimi M."/>
            <person name="Grigoriev I.V."/>
            <person name="Miller A.N."/>
        </authorList>
    </citation>
    <scope>NUCLEOTIDE SEQUENCE [LARGE SCALE GENOMIC DNA]</scope>
    <source>
        <strain evidence="2 3">B22-T-1</strain>
    </source>
</reference>
<sequence length="151" mass="16796">MSLSLDLSFLHCICPLADCAVVAVDRCICRALQPCWGWLYPRHSSWTSLRFALLHYLHCICTAPSPSAARGMTPDEAGAVQMPSFRSRFQAASGHHLGTRLMSLASFSKHWWLLLPSWPVSLVSPTARYMQAFRLRARFRQVTAVGTSSSG</sequence>
<feature type="signal peptide" evidence="1">
    <location>
        <begin position="1"/>
        <end position="19"/>
    </location>
</feature>
<protein>
    <recommendedName>
        <fullName evidence="4">Secreted protein</fullName>
    </recommendedName>
</protein>
<keyword evidence="1" id="KW-0732">Signal</keyword>
<dbReference type="Proteomes" id="UP000241462">
    <property type="component" value="Unassembled WGS sequence"/>
</dbReference>
<evidence type="ECO:0000313" key="3">
    <source>
        <dbReference type="Proteomes" id="UP000241462"/>
    </source>
</evidence>
<name>A0A2T3ANC9_9PEZI</name>
<gene>
    <name evidence="2" type="ORF">BD289DRAFT_1273</name>
</gene>
<evidence type="ECO:0000313" key="2">
    <source>
        <dbReference type="EMBL" id="PSS05159.1"/>
    </source>
</evidence>
<dbReference type="EMBL" id="KZ678372">
    <property type="protein sequence ID" value="PSS05159.1"/>
    <property type="molecule type" value="Genomic_DNA"/>
</dbReference>
<evidence type="ECO:0008006" key="4">
    <source>
        <dbReference type="Google" id="ProtNLM"/>
    </source>
</evidence>
<organism evidence="2 3">
    <name type="scientific">Coniella lustricola</name>
    <dbReference type="NCBI Taxonomy" id="2025994"/>
    <lineage>
        <taxon>Eukaryota</taxon>
        <taxon>Fungi</taxon>
        <taxon>Dikarya</taxon>
        <taxon>Ascomycota</taxon>
        <taxon>Pezizomycotina</taxon>
        <taxon>Sordariomycetes</taxon>
        <taxon>Sordariomycetidae</taxon>
        <taxon>Diaporthales</taxon>
        <taxon>Schizoparmaceae</taxon>
        <taxon>Coniella</taxon>
    </lineage>
</organism>
<dbReference type="InParanoid" id="A0A2T3ANC9"/>
<accession>A0A2T3ANC9</accession>
<dbReference type="AlphaFoldDB" id="A0A2T3ANC9"/>
<proteinExistence type="predicted"/>
<feature type="chain" id="PRO_5015742823" description="Secreted protein" evidence="1">
    <location>
        <begin position="20"/>
        <end position="151"/>
    </location>
</feature>
<keyword evidence="3" id="KW-1185">Reference proteome</keyword>